<organism evidence="5 6">
    <name type="scientific">Setaria italica</name>
    <name type="common">Foxtail millet</name>
    <name type="synonym">Panicum italicum</name>
    <dbReference type="NCBI Taxonomy" id="4555"/>
    <lineage>
        <taxon>Eukaryota</taxon>
        <taxon>Viridiplantae</taxon>
        <taxon>Streptophyta</taxon>
        <taxon>Embryophyta</taxon>
        <taxon>Tracheophyta</taxon>
        <taxon>Spermatophyta</taxon>
        <taxon>Magnoliopsida</taxon>
        <taxon>Liliopsida</taxon>
        <taxon>Poales</taxon>
        <taxon>Poaceae</taxon>
        <taxon>PACMAD clade</taxon>
        <taxon>Panicoideae</taxon>
        <taxon>Panicodae</taxon>
        <taxon>Paniceae</taxon>
        <taxon>Cenchrinae</taxon>
        <taxon>Setaria</taxon>
    </lineage>
</organism>
<evidence type="ECO:0000256" key="2">
    <source>
        <dbReference type="ARBA" id="ARBA00022448"/>
    </source>
</evidence>
<evidence type="ECO:0000256" key="1">
    <source>
        <dbReference type="ARBA" id="ARBA00009707"/>
    </source>
</evidence>
<dbReference type="GO" id="GO:0008289">
    <property type="term" value="F:lipid binding"/>
    <property type="evidence" value="ECO:0007669"/>
    <property type="project" value="UniProtKB-KW"/>
</dbReference>
<evidence type="ECO:0000256" key="3">
    <source>
        <dbReference type="ARBA" id="ARBA00023121"/>
    </source>
</evidence>
<dbReference type="CDD" id="cd01959">
    <property type="entry name" value="nsLTP2"/>
    <property type="match status" value="1"/>
</dbReference>
<feature type="domain" description="Bifunctional inhibitor/plant lipid transfer protein/seed storage helical" evidence="4">
    <location>
        <begin position="97"/>
        <end position="161"/>
    </location>
</feature>
<dbReference type="InterPro" id="IPR016140">
    <property type="entry name" value="Bifunc_inhib/LTP/seed_store"/>
</dbReference>
<accession>K4AG24</accession>
<dbReference type="EnsemblPlants" id="KQK88442">
    <property type="protein sequence ID" value="KQK88442"/>
    <property type="gene ID" value="SETIT_037831mg"/>
</dbReference>
<dbReference type="SUPFAM" id="SSF47699">
    <property type="entry name" value="Bifunctional inhibitor/lipid-transfer protein/seed storage 2S albumin"/>
    <property type="match status" value="1"/>
</dbReference>
<dbReference type="EMBL" id="AGNK02005539">
    <property type="status" value="NOT_ANNOTATED_CDS"/>
    <property type="molecule type" value="Genomic_DNA"/>
</dbReference>
<dbReference type="STRING" id="4555.K4AG24"/>
<evidence type="ECO:0000259" key="4">
    <source>
        <dbReference type="Pfam" id="PF00234"/>
    </source>
</evidence>
<dbReference type="Pfam" id="PF00234">
    <property type="entry name" value="Tryp_alpha_amyl"/>
    <property type="match status" value="1"/>
</dbReference>
<dbReference type="HOGENOM" id="CLU_1799520_0_0_1"/>
<evidence type="ECO:0000313" key="5">
    <source>
        <dbReference type="EnsemblPlants" id="KQK88442"/>
    </source>
</evidence>
<dbReference type="PANTHER" id="PTHR33214">
    <property type="entry name" value="BIFUNCTIONAL INHIBITOR/LIPID-TRANSFER PROTEIN/SEED STORAGE 2S ALBUMIN SUPERFAMILY PROTEIN"/>
    <property type="match status" value="1"/>
</dbReference>
<dbReference type="AlphaFoldDB" id="K4AG24"/>
<evidence type="ECO:0000313" key="6">
    <source>
        <dbReference type="Proteomes" id="UP000004995"/>
    </source>
</evidence>
<dbReference type="PANTHER" id="PTHR33214:SF50">
    <property type="entry name" value="LIPID-TRANSFER PROTEIN 2G, PUTATIVE, EXPRESSED-RELATED"/>
    <property type="match status" value="1"/>
</dbReference>
<keyword evidence="2" id="KW-0813">Transport</keyword>
<protein>
    <recommendedName>
        <fullName evidence="4">Bifunctional inhibitor/plant lipid transfer protein/seed storage helical domain-containing protein</fullName>
    </recommendedName>
</protein>
<dbReference type="Proteomes" id="UP000004995">
    <property type="component" value="Unassembled WGS sequence"/>
</dbReference>
<sequence length="161" mass="17268">MGLETKSNVPSNVVPSHARSIALQERRADVSLSARTPPACYTHLTLRPHLRLVERKEETVRTVPRAMAKAVAVLAAALLLVAAMGSGGASAQDCDSSRLADCAPAFLFGVTPSQSCCDKLRLEEQRGCLCVYAHDPQYSGFLNSTKARDALAYCQVAYPSC</sequence>
<name>K4AG24_SETIT</name>
<dbReference type="Gene3D" id="1.10.110.10">
    <property type="entry name" value="Plant lipid-transfer and hydrophobic proteins"/>
    <property type="match status" value="1"/>
</dbReference>
<dbReference type="OMA" id="VCKPIST"/>
<dbReference type="InterPro" id="IPR036312">
    <property type="entry name" value="Bifun_inhib/LTP/seed_sf"/>
</dbReference>
<dbReference type="InterPro" id="IPR033872">
    <property type="entry name" value="nsLTP2"/>
</dbReference>
<dbReference type="Gramene" id="KQK88442">
    <property type="protein sequence ID" value="KQK88442"/>
    <property type="gene ID" value="SETIT_037831mg"/>
</dbReference>
<comment type="similarity">
    <text evidence="1">Belongs to the plant LTP family. B11E subfamily.</text>
</comment>
<dbReference type="GO" id="GO:0006869">
    <property type="term" value="P:lipid transport"/>
    <property type="evidence" value="ECO:0007669"/>
    <property type="project" value="InterPro"/>
</dbReference>
<keyword evidence="6" id="KW-1185">Reference proteome</keyword>
<keyword evidence="3" id="KW-0446">Lipid-binding</keyword>
<dbReference type="InParanoid" id="K4AG24"/>
<proteinExistence type="inferred from homology"/>
<reference evidence="5" key="2">
    <citation type="submission" date="2018-08" db="UniProtKB">
        <authorList>
            <consortium name="EnsemblPlants"/>
        </authorList>
    </citation>
    <scope>IDENTIFICATION</scope>
    <source>
        <strain evidence="5">Yugu1</strain>
    </source>
</reference>
<reference evidence="6" key="1">
    <citation type="journal article" date="2012" name="Nat. Biotechnol.">
        <title>Reference genome sequence of the model plant Setaria.</title>
        <authorList>
            <person name="Bennetzen J.L."/>
            <person name="Schmutz J."/>
            <person name="Wang H."/>
            <person name="Percifield R."/>
            <person name="Hawkins J."/>
            <person name="Pontaroli A.C."/>
            <person name="Estep M."/>
            <person name="Feng L."/>
            <person name="Vaughn J.N."/>
            <person name="Grimwood J."/>
            <person name="Jenkins J."/>
            <person name="Barry K."/>
            <person name="Lindquist E."/>
            <person name="Hellsten U."/>
            <person name="Deshpande S."/>
            <person name="Wang X."/>
            <person name="Wu X."/>
            <person name="Mitros T."/>
            <person name="Triplett J."/>
            <person name="Yang X."/>
            <person name="Ye C.Y."/>
            <person name="Mauro-Herrera M."/>
            <person name="Wang L."/>
            <person name="Li P."/>
            <person name="Sharma M."/>
            <person name="Sharma R."/>
            <person name="Ronald P.C."/>
            <person name="Panaud O."/>
            <person name="Kellogg E.A."/>
            <person name="Brutnell T.P."/>
            <person name="Doust A.N."/>
            <person name="Tuskan G.A."/>
            <person name="Rokhsar D."/>
            <person name="Devos K.M."/>
        </authorList>
    </citation>
    <scope>NUCLEOTIDE SEQUENCE [LARGE SCALE GENOMIC DNA]</scope>
    <source>
        <strain evidence="6">cv. Yugu1</strain>
    </source>
</reference>